<dbReference type="EMBL" id="KU160650">
    <property type="protein sequence ID" value="ALY09295.1"/>
    <property type="molecule type" value="Genomic_DNA"/>
</dbReference>
<dbReference type="KEGG" id="vg:40069833"/>
<keyword evidence="3" id="KW-1185">Reference proteome</keyword>
<sequence>MPVEKSTKSVGDVLTAVKRQFGDESGVQINDADIIRWTNDAQREIVDTNTLINAKVATTDVIAGLDTYSMLTDPSVVNIANITSIRYNGVVLRPITVQQAEEWGTTSNDRSSGVPLGWYYEEGNVVLFPTPTDSVTDGLKIRFTAYPEDVTNSGSLLGIPDSYFNALVQYVISQAYELDENAQMAQMKLAQFEKSLGMRQNKTTNQGSSYPTIRLDGEDAY</sequence>
<evidence type="ECO:0000313" key="2">
    <source>
        <dbReference type="EMBL" id="ALY09295.1"/>
    </source>
</evidence>
<accession>A0A0U4ILU8</accession>
<dbReference type="Pfam" id="PF24175">
    <property type="entry name" value="SU10_adaptor"/>
    <property type="match status" value="1"/>
</dbReference>
<dbReference type="InterPro" id="IPR056209">
    <property type="entry name" value="SU10_adaptor"/>
</dbReference>
<feature type="compositionally biased region" description="Polar residues" evidence="1">
    <location>
        <begin position="200"/>
        <end position="211"/>
    </location>
</feature>
<organism evidence="2 3">
    <name type="scientific">Arthrobacter phage Jasmine</name>
    <dbReference type="NCBI Taxonomy" id="1772302"/>
    <lineage>
        <taxon>Viruses</taxon>
        <taxon>Duplodnaviria</taxon>
        <taxon>Heunggongvirae</taxon>
        <taxon>Uroviricota</taxon>
        <taxon>Caudoviricetes</taxon>
        <taxon>Jasminevirus</taxon>
        <taxon>Jasminevirus jasmine</taxon>
    </lineage>
</organism>
<reference evidence="2 3" key="1">
    <citation type="submission" date="2015-11" db="EMBL/GenBank/DDBJ databases">
        <authorList>
            <person name="Ott C."/>
            <person name="Guerrero C.A."/>
            <person name="Bradley K.W."/>
            <person name="Asai D.J."/>
            <person name="Bowman C.A."/>
            <person name="Russell D.A."/>
            <person name="Pope W.H."/>
            <person name="Jacobs-Sera D."/>
            <person name="Hendrix R.W."/>
            <person name="Hatfull G.F."/>
        </authorList>
    </citation>
    <scope>NUCLEOTIDE SEQUENCE [LARGE SCALE GENOMIC DNA]</scope>
</reference>
<feature type="region of interest" description="Disordered" evidence="1">
    <location>
        <begin position="200"/>
        <end position="221"/>
    </location>
</feature>
<evidence type="ECO:0000256" key="1">
    <source>
        <dbReference type="SAM" id="MobiDB-lite"/>
    </source>
</evidence>
<gene>
    <name evidence="2" type="primary">24</name>
    <name evidence="2" type="ORF">JASMINE_24</name>
</gene>
<proteinExistence type="predicted"/>
<dbReference type="OrthoDB" id="30132at10239"/>
<dbReference type="GeneID" id="40069833"/>
<dbReference type="RefSeq" id="YP_009594312.1">
    <property type="nucleotide sequence ID" value="NC_041875.1"/>
</dbReference>
<protein>
    <submittedName>
        <fullName evidence="2">Minor tail protein</fullName>
    </submittedName>
</protein>
<dbReference type="Proteomes" id="UP000224503">
    <property type="component" value="Segment"/>
</dbReference>
<evidence type="ECO:0000313" key="3">
    <source>
        <dbReference type="Proteomes" id="UP000224503"/>
    </source>
</evidence>
<name>A0A0U4ILU8_9CAUD</name>